<organism evidence="2 3">
    <name type="scientific">Dactylellina haptotyla (strain CBS 200.50)</name>
    <name type="common">Nematode-trapping fungus</name>
    <name type="synonym">Monacrosporium haptotylum</name>
    <dbReference type="NCBI Taxonomy" id="1284197"/>
    <lineage>
        <taxon>Eukaryota</taxon>
        <taxon>Fungi</taxon>
        <taxon>Dikarya</taxon>
        <taxon>Ascomycota</taxon>
        <taxon>Pezizomycotina</taxon>
        <taxon>Orbiliomycetes</taxon>
        <taxon>Orbiliales</taxon>
        <taxon>Orbiliaceae</taxon>
        <taxon>Dactylellina</taxon>
    </lineage>
</organism>
<accession>S8C1V7</accession>
<dbReference type="Pfam" id="PF12937">
    <property type="entry name" value="F-box-like"/>
    <property type="match status" value="1"/>
</dbReference>
<evidence type="ECO:0000259" key="1">
    <source>
        <dbReference type="PROSITE" id="PS50181"/>
    </source>
</evidence>
<evidence type="ECO:0000313" key="2">
    <source>
        <dbReference type="EMBL" id="EPS45738.1"/>
    </source>
</evidence>
<proteinExistence type="predicted"/>
<dbReference type="EMBL" id="AQGS01000003">
    <property type="protein sequence ID" value="EPS45738.1"/>
    <property type="molecule type" value="Genomic_DNA"/>
</dbReference>
<reference evidence="2 3" key="1">
    <citation type="journal article" date="2013" name="PLoS Genet.">
        <title>Genomic mechanisms accounting for the adaptation to parasitism in nematode-trapping fungi.</title>
        <authorList>
            <person name="Meerupati T."/>
            <person name="Andersson K.M."/>
            <person name="Friman E."/>
            <person name="Kumar D."/>
            <person name="Tunlid A."/>
            <person name="Ahren D."/>
        </authorList>
    </citation>
    <scope>NUCLEOTIDE SEQUENCE [LARGE SCALE GENOMIC DNA]</scope>
    <source>
        <strain evidence="2 3">CBS 200.50</strain>
    </source>
</reference>
<dbReference type="SMART" id="SM00256">
    <property type="entry name" value="FBOX"/>
    <property type="match status" value="1"/>
</dbReference>
<dbReference type="Gene3D" id="1.20.1280.50">
    <property type="match status" value="1"/>
</dbReference>
<gene>
    <name evidence="2" type="ORF">H072_189</name>
</gene>
<dbReference type="HOGENOM" id="CLU_1124488_0_0_1"/>
<dbReference type="InterPro" id="IPR036047">
    <property type="entry name" value="F-box-like_dom_sf"/>
</dbReference>
<dbReference type="Proteomes" id="UP000015100">
    <property type="component" value="Unassembled WGS sequence"/>
</dbReference>
<feature type="domain" description="F-box" evidence="1">
    <location>
        <begin position="8"/>
        <end position="56"/>
    </location>
</feature>
<dbReference type="InterPro" id="IPR001810">
    <property type="entry name" value="F-box_dom"/>
</dbReference>
<keyword evidence="3" id="KW-1185">Reference proteome</keyword>
<dbReference type="SUPFAM" id="SSF81383">
    <property type="entry name" value="F-box domain"/>
    <property type="match status" value="1"/>
</dbReference>
<sequence>MASQRPSSRNLLSLPVEIQAEILSYLPFEELVLASGICKLWYEIFNETGSCKVAKYSSDGIHNLLAGYNRVVFVIGGDILKKCYFMPLFAVMDDAEMRWIDISECKVLDEKVLCRLQSEHWKMKSNFFVYQKLEGYIQGYGTRGKPITVDFNHCFTVRQLVNHTVSTLRKEADNSELGSVQFIEPQELLGDLEVEFSRVRIKEPGILSTVWCVTPVESDKKGQ</sequence>
<dbReference type="PROSITE" id="PS50181">
    <property type="entry name" value="FBOX"/>
    <property type="match status" value="1"/>
</dbReference>
<reference evidence="3" key="2">
    <citation type="submission" date="2013-04" db="EMBL/GenBank/DDBJ databases">
        <title>Genomic mechanisms accounting for the adaptation to parasitism in nematode-trapping fungi.</title>
        <authorList>
            <person name="Ahren D.G."/>
        </authorList>
    </citation>
    <scope>NUCLEOTIDE SEQUENCE [LARGE SCALE GENOMIC DNA]</scope>
    <source>
        <strain evidence="3">CBS 200.50</strain>
    </source>
</reference>
<name>S8C1V7_DACHA</name>
<dbReference type="CDD" id="cd09917">
    <property type="entry name" value="F-box_SF"/>
    <property type="match status" value="1"/>
</dbReference>
<protein>
    <recommendedName>
        <fullName evidence="1">F-box domain-containing protein</fullName>
    </recommendedName>
</protein>
<comment type="caution">
    <text evidence="2">The sequence shown here is derived from an EMBL/GenBank/DDBJ whole genome shotgun (WGS) entry which is preliminary data.</text>
</comment>
<dbReference type="AlphaFoldDB" id="S8C1V7"/>
<dbReference type="OrthoDB" id="5288461at2759"/>
<evidence type="ECO:0000313" key="3">
    <source>
        <dbReference type="Proteomes" id="UP000015100"/>
    </source>
</evidence>